<evidence type="ECO:0000259" key="3">
    <source>
        <dbReference type="Pfam" id="PF13519"/>
    </source>
</evidence>
<evidence type="ECO:0000313" key="5">
    <source>
        <dbReference type="Proteomes" id="UP000324269"/>
    </source>
</evidence>
<protein>
    <submittedName>
        <fullName evidence="4">VWA domain-containing protein</fullName>
    </submittedName>
</protein>
<dbReference type="OrthoDB" id="9780136at2"/>
<dbReference type="EMBL" id="VTEZ01000003">
    <property type="protein sequence ID" value="TYS85737.1"/>
    <property type="molecule type" value="Genomic_DNA"/>
</dbReference>
<dbReference type="Pfam" id="PF07584">
    <property type="entry name" value="BatA"/>
    <property type="match status" value="1"/>
</dbReference>
<organism evidence="4 5">
    <name type="scientific">Rossellomorea aquimaris</name>
    <dbReference type="NCBI Taxonomy" id="189382"/>
    <lineage>
        <taxon>Bacteria</taxon>
        <taxon>Bacillati</taxon>
        <taxon>Bacillota</taxon>
        <taxon>Bacilli</taxon>
        <taxon>Bacillales</taxon>
        <taxon>Bacillaceae</taxon>
        <taxon>Rossellomorea</taxon>
    </lineage>
</organism>
<feature type="domain" description="Aerotolerance regulator N-terminal" evidence="2">
    <location>
        <begin position="2"/>
        <end position="79"/>
    </location>
</feature>
<dbReference type="InterPro" id="IPR002035">
    <property type="entry name" value="VWF_A"/>
</dbReference>
<dbReference type="AlphaFoldDB" id="A0A5D4TZL8"/>
<proteinExistence type="predicted"/>
<dbReference type="PANTHER" id="PTHR37464">
    <property type="entry name" value="BLL2463 PROTEIN"/>
    <property type="match status" value="1"/>
</dbReference>
<dbReference type="PANTHER" id="PTHR37464:SF1">
    <property type="entry name" value="BLL2463 PROTEIN"/>
    <property type="match status" value="1"/>
</dbReference>
<accession>A0A5D4TZL8</accession>
<dbReference type="InterPro" id="IPR036465">
    <property type="entry name" value="vWFA_dom_sf"/>
</dbReference>
<dbReference type="SUPFAM" id="SSF53300">
    <property type="entry name" value="vWA-like"/>
    <property type="match status" value="1"/>
</dbReference>
<name>A0A5D4TZL8_9BACI</name>
<feature type="transmembrane region" description="Helical" evidence="1">
    <location>
        <begin position="60"/>
        <end position="77"/>
    </location>
</feature>
<reference evidence="4 5" key="1">
    <citation type="submission" date="2019-08" db="EMBL/GenBank/DDBJ databases">
        <title>Bacillus genomes from the desert of Cuatro Cienegas, Coahuila.</title>
        <authorList>
            <person name="Olmedo-Alvarez G."/>
        </authorList>
    </citation>
    <scope>NUCLEOTIDE SEQUENCE [LARGE SCALE GENOMIC DNA]</scope>
    <source>
        <strain evidence="4 5">CH87b_3T</strain>
    </source>
</reference>
<feature type="transmembrane region" description="Helical" evidence="1">
    <location>
        <begin position="6"/>
        <end position="25"/>
    </location>
</feature>
<keyword evidence="1" id="KW-0812">Transmembrane</keyword>
<evidence type="ECO:0000259" key="2">
    <source>
        <dbReference type="Pfam" id="PF07584"/>
    </source>
</evidence>
<dbReference type="Pfam" id="PF13519">
    <property type="entry name" value="VWA_2"/>
    <property type="match status" value="1"/>
</dbReference>
<dbReference type="Gene3D" id="3.40.50.410">
    <property type="entry name" value="von Willebrand factor, type A domain"/>
    <property type="match status" value="1"/>
</dbReference>
<dbReference type="InterPro" id="IPR024163">
    <property type="entry name" value="Aerotolerance_reg_N"/>
</dbReference>
<gene>
    <name evidence="4" type="ORF">FZC85_12245</name>
</gene>
<sequence>MMGIGNPIFFLFSFFIAAVILMYFFRKQYRDQVVPSNLLWEEVMKEWQASPWFHRLQKNLLLLLQVLILLFLMIALVKPYTFNEMAKKDHLVILLDTSASMNAVVNNRSHFEEAKEDIQSLVEGTDGKVTLLGVGKSVTTIVSEETNDRVVLNGLKNLPLSNDNEDMEKAIHLGEALAIGSESIIHIFSDSMGKDDFTEELTSPIQVHNLLTNPVNVSLTSFGVERLGSSYQGVAVIENQSEVSLKGHLAIYDEKNEISSVGLTLDPGEETVVPLSDLSYSPIYKAVIDFNDDYMEDNSLSSIQAASKPAIHVIGEINPFLLKGFQSIGVDVKTIEEDQMEPGDEIILTSKEKWQHLSVGSPAMIVPARSKESTPLTHGIKATNEDPLLKHVDLEKVYVDKVSSIQIKNLQSVATGDSIPLIQKGEVNGQKLVLLNLHLNESDFPLHPGFPIFLYNSYQFLSENHGFLGYYQPGEERTLPLSGDKWDIYSTEGEYVKEWNGEGVFKAPEAPGVYQAIRDDDMKYFSVVLDDREKQLSEGTSFSLEPTKGMKNEESKSIPQALTEWFLILAILLLFIEWEVYRRGNRI</sequence>
<evidence type="ECO:0000256" key="1">
    <source>
        <dbReference type="SAM" id="Phobius"/>
    </source>
</evidence>
<comment type="caution">
    <text evidence="4">The sequence shown here is derived from an EMBL/GenBank/DDBJ whole genome shotgun (WGS) entry which is preliminary data.</text>
</comment>
<feature type="domain" description="VWFA" evidence="3">
    <location>
        <begin position="91"/>
        <end position="191"/>
    </location>
</feature>
<evidence type="ECO:0000313" key="4">
    <source>
        <dbReference type="EMBL" id="TYS85737.1"/>
    </source>
</evidence>
<dbReference type="Proteomes" id="UP000324269">
    <property type="component" value="Unassembled WGS sequence"/>
</dbReference>
<keyword evidence="1" id="KW-1133">Transmembrane helix</keyword>
<keyword evidence="1" id="KW-0472">Membrane</keyword>